<keyword evidence="2" id="KW-1185">Reference proteome</keyword>
<reference evidence="1 2" key="1">
    <citation type="submission" date="2016-10" db="EMBL/GenBank/DDBJ databases">
        <title>Arsenicibacter rosenii gen. nov., sp. nov., an efficient arsenic-methylating bacterium isolated from an arsenic-contaminated paddy soil.</title>
        <authorList>
            <person name="Huang K."/>
        </authorList>
    </citation>
    <scope>NUCLEOTIDE SEQUENCE [LARGE SCALE GENOMIC DNA]</scope>
    <source>
        <strain evidence="1 2">SM-1</strain>
    </source>
</reference>
<protein>
    <submittedName>
        <fullName evidence="1">Uncharacterized protein</fullName>
    </submittedName>
</protein>
<gene>
    <name evidence="1" type="ORF">BLX24_03800</name>
</gene>
<dbReference type="RefSeq" id="WP_071501697.1">
    <property type="nucleotide sequence ID" value="NZ_MORL01000001.1"/>
</dbReference>
<organism evidence="1 2">
    <name type="scientific">Arsenicibacter rosenii</name>
    <dbReference type="NCBI Taxonomy" id="1750698"/>
    <lineage>
        <taxon>Bacteria</taxon>
        <taxon>Pseudomonadati</taxon>
        <taxon>Bacteroidota</taxon>
        <taxon>Cytophagia</taxon>
        <taxon>Cytophagales</taxon>
        <taxon>Spirosomataceae</taxon>
        <taxon>Arsenicibacter</taxon>
    </lineage>
</organism>
<name>A0A1S2VR30_9BACT</name>
<evidence type="ECO:0000313" key="1">
    <source>
        <dbReference type="EMBL" id="OIN61194.1"/>
    </source>
</evidence>
<accession>A0A1S2VR30</accession>
<dbReference type="EMBL" id="MORL01000001">
    <property type="protein sequence ID" value="OIN61194.1"/>
    <property type="molecule type" value="Genomic_DNA"/>
</dbReference>
<sequence>MEKPVELEEGITADGRTVILFQYSKWKDRNGRIFVVLDAWHGLKAYVDLLNLTTEEKIRRPRTEVERLVKDGTLTRFY</sequence>
<dbReference type="Proteomes" id="UP000181790">
    <property type="component" value="Unassembled WGS sequence"/>
</dbReference>
<evidence type="ECO:0000313" key="2">
    <source>
        <dbReference type="Proteomes" id="UP000181790"/>
    </source>
</evidence>
<dbReference type="AlphaFoldDB" id="A0A1S2VR30"/>
<comment type="caution">
    <text evidence="1">The sequence shown here is derived from an EMBL/GenBank/DDBJ whole genome shotgun (WGS) entry which is preliminary data.</text>
</comment>
<proteinExistence type="predicted"/>
<dbReference type="OrthoDB" id="966096at2"/>